<evidence type="ECO:0000256" key="1">
    <source>
        <dbReference type="SAM" id="SignalP"/>
    </source>
</evidence>
<name>A0A344U1D3_9ACTN</name>
<evidence type="ECO:0000313" key="2">
    <source>
        <dbReference type="EMBL" id="AXE24704.1"/>
    </source>
</evidence>
<dbReference type="RefSeq" id="WP_114055892.1">
    <property type="nucleotide sequence ID" value="NZ_CP030862.1"/>
</dbReference>
<sequence length="114" mass="11794">MRLRSTLAAALGGLLLSVALPASPAAAANGDFTYSYVGLNGLNLRGVLADPDSSVCINIPETVGSALPALAPSNFTDSTATVFLDSDCDGDTFYVMAPGKRLGERLRLRSVVFS</sequence>
<dbReference type="OrthoDB" id="3542365at2"/>
<keyword evidence="3" id="KW-1185">Reference proteome</keyword>
<proteinExistence type="predicted"/>
<reference evidence="2 3" key="1">
    <citation type="submission" date="2018-01" db="EMBL/GenBank/DDBJ databases">
        <title>Draft genome Sequence of streptomyces globosus LZH-48.</title>
        <authorList>
            <person name="Ran K."/>
            <person name="Li Z."/>
            <person name="Wei S."/>
            <person name="Dong R."/>
        </authorList>
    </citation>
    <scope>NUCLEOTIDE SEQUENCE [LARGE SCALE GENOMIC DNA]</scope>
    <source>
        <strain evidence="2 3">LZH-48</strain>
    </source>
</reference>
<keyword evidence="1" id="KW-0732">Signal</keyword>
<dbReference type="EMBL" id="CP030862">
    <property type="protein sequence ID" value="AXE24704.1"/>
    <property type="molecule type" value="Genomic_DNA"/>
</dbReference>
<organism evidence="2 3">
    <name type="scientific">Streptomyces globosus</name>
    <dbReference type="NCBI Taxonomy" id="68209"/>
    <lineage>
        <taxon>Bacteria</taxon>
        <taxon>Bacillati</taxon>
        <taxon>Actinomycetota</taxon>
        <taxon>Actinomycetes</taxon>
        <taxon>Kitasatosporales</taxon>
        <taxon>Streptomycetaceae</taxon>
        <taxon>Streptomyces</taxon>
    </lineage>
</organism>
<dbReference type="Proteomes" id="UP000252004">
    <property type="component" value="Chromosome"/>
</dbReference>
<gene>
    <name evidence="2" type="ORF">C0216_15685</name>
</gene>
<dbReference type="AlphaFoldDB" id="A0A344U1D3"/>
<feature type="signal peptide" evidence="1">
    <location>
        <begin position="1"/>
        <end position="27"/>
    </location>
</feature>
<feature type="chain" id="PRO_5016822884" evidence="1">
    <location>
        <begin position="28"/>
        <end position="114"/>
    </location>
</feature>
<protein>
    <submittedName>
        <fullName evidence="2">Uncharacterized protein</fullName>
    </submittedName>
</protein>
<accession>A0A344U1D3</accession>
<dbReference type="KEGG" id="sgz:C0216_15685"/>
<evidence type="ECO:0000313" key="3">
    <source>
        <dbReference type="Proteomes" id="UP000252004"/>
    </source>
</evidence>